<reference evidence="1" key="1">
    <citation type="submission" date="2020-07" db="EMBL/GenBank/DDBJ databases">
        <title>Multicomponent nature underlies the extraordinary mechanical properties of spider dragline silk.</title>
        <authorList>
            <person name="Kono N."/>
            <person name="Nakamura H."/>
            <person name="Mori M."/>
            <person name="Yoshida Y."/>
            <person name="Ohtoshi R."/>
            <person name="Malay A.D."/>
            <person name="Moran D.A.P."/>
            <person name="Tomita M."/>
            <person name="Numata K."/>
            <person name="Arakawa K."/>
        </authorList>
    </citation>
    <scope>NUCLEOTIDE SEQUENCE</scope>
</reference>
<feature type="non-terminal residue" evidence="1">
    <location>
        <position position="1"/>
    </location>
</feature>
<organism evidence="1 2">
    <name type="scientific">Trichonephila clavata</name>
    <name type="common">Joro spider</name>
    <name type="synonym">Nephila clavata</name>
    <dbReference type="NCBI Taxonomy" id="2740835"/>
    <lineage>
        <taxon>Eukaryota</taxon>
        <taxon>Metazoa</taxon>
        <taxon>Ecdysozoa</taxon>
        <taxon>Arthropoda</taxon>
        <taxon>Chelicerata</taxon>
        <taxon>Arachnida</taxon>
        <taxon>Araneae</taxon>
        <taxon>Araneomorphae</taxon>
        <taxon>Entelegynae</taxon>
        <taxon>Araneoidea</taxon>
        <taxon>Nephilidae</taxon>
        <taxon>Trichonephila</taxon>
    </lineage>
</organism>
<name>A0A8X6HVK6_TRICU</name>
<proteinExistence type="predicted"/>
<dbReference type="Proteomes" id="UP000887116">
    <property type="component" value="Unassembled WGS sequence"/>
</dbReference>
<evidence type="ECO:0000313" key="2">
    <source>
        <dbReference type="Proteomes" id="UP000887116"/>
    </source>
</evidence>
<dbReference type="OrthoDB" id="6435260at2759"/>
<sequence>INLRPCVDTNCEYSSCKKRDPSKYSTHRFFKRNRSKKCQTLSSDTAQDCQNQEESQEKHLTQTPIHNEPIVQINDTVTVKDDNTSTTESLDQLTTFVKTDEKCGLCDYIHSGKHNRWDNLEDDTILFVEASKNISNWLQSTTKFSDKIILHMTEHQQNVRIALRKDKTGIQDIIVTDGEFSYQIQGKLIF</sequence>
<dbReference type="EMBL" id="BMAO01016688">
    <property type="protein sequence ID" value="GFR10429.1"/>
    <property type="molecule type" value="Genomic_DNA"/>
</dbReference>
<keyword evidence="2" id="KW-1185">Reference proteome</keyword>
<dbReference type="AlphaFoldDB" id="A0A8X6HVK6"/>
<evidence type="ECO:0000313" key="1">
    <source>
        <dbReference type="EMBL" id="GFR10429.1"/>
    </source>
</evidence>
<protein>
    <submittedName>
        <fullName evidence="1">Uncharacterized protein</fullName>
    </submittedName>
</protein>
<accession>A0A8X6HVK6</accession>
<comment type="caution">
    <text evidence="1">The sequence shown here is derived from an EMBL/GenBank/DDBJ whole genome shotgun (WGS) entry which is preliminary data.</text>
</comment>
<gene>
    <name evidence="1" type="primary">AVEN_135768_1</name>
    <name evidence="1" type="ORF">TNCT_31861</name>
</gene>